<name>A0A328AYY5_9CAUL</name>
<dbReference type="InterPro" id="IPR007372">
    <property type="entry name" value="Lipid/polyisoprenoid-bd_YceI"/>
</dbReference>
<dbReference type="SMART" id="SM00867">
    <property type="entry name" value="YceI"/>
    <property type="match status" value="1"/>
</dbReference>
<dbReference type="PANTHER" id="PTHR34406">
    <property type="entry name" value="PROTEIN YCEI"/>
    <property type="match status" value="1"/>
</dbReference>
<dbReference type="PANTHER" id="PTHR34406:SF1">
    <property type="entry name" value="PROTEIN YCEI"/>
    <property type="match status" value="1"/>
</dbReference>
<keyword evidence="4" id="KW-1185">Reference proteome</keyword>
<keyword evidence="1" id="KW-0732">Signal</keyword>
<dbReference type="OrthoDB" id="9811006at2"/>
<dbReference type="InterPro" id="IPR036761">
    <property type="entry name" value="TTHA0802/YceI-like_sf"/>
</dbReference>
<dbReference type="RefSeq" id="WP_111457613.1">
    <property type="nucleotide sequence ID" value="NZ_QFYP01000001.1"/>
</dbReference>
<evidence type="ECO:0000259" key="2">
    <source>
        <dbReference type="SMART" id="SM00867"/>
    </source>
</evidence>
<evidence type="ECO:0000256" key="1">
    <source>
        <dbReference type="SAM" id="SignalP"/>
    </source>
</evidence>
<feature type="domain" description="Lipid/polyisoprenoid-binding YceI-like" evidence="2">
    <location>
        <begin position="48"/>
        <end position="207"/>
    </location>
</feature>
<protein>
    <submittedName>
        <fullName evidence="3">Polyisoprenoid-binding protein</fullName>
    </submittedName>
</protein>
<evidence type="ECO:0000313" key="3">
    <source>
        <dbReference type="EMBL" id="RAK60320.1"/>
    </source>
</evidence>
<sequence length="210" mass="21810">MRFDLKTLCGLVLAFAAMTGAAQAACPTGLPPGVFCGEKNLAAAASGTYALDPDHAAVIARVSHIGYSMSVFRFDRVQGQLVWDAANPAASKLTAAVQTASIATNVKDFAKELSGDAYLKSAAFPQATFVSSAFHPTDATHGKVDGLLTLLGKTRPATFDVTLIGSGKVMGQARIGVHATTSITPQDFGMSPFFLDPIELVIDAEFGKAA</sequence>
<feature type="chain" id="PRO_5016431800" evidence="1">
    <location>
        <begin position="25"/>
        <end position="210"/>
    </location>
</feature>
<dbReference type="Pfam" id="PF04264">
    <property type="entry name" value="YceI"/>
    <property type="match status" value="1"/>
</dbReference>
<dbReference type="Gene3D" id="2.40.128.110">
    <property type="entry name" value="Lipid/polyisoprenoid-binding, YceI-like"/>
    <property type="match status" value="1"/>
</dbReference>
<evidence type="ECO:0000313" key="4">
    <source>
        <dbReference type="Proteomes" id="UP000249842"/>
    </source>
</evidence>
<comment type="caution">
    <text evidence="3">The sequence shown here is derived from an EMBL/GenBank/DDBJ whole genome shotgun (WGS) entry which is preliminary data.</text>
</comment>
<dbReference type="EMBL" id="QFYP01000001">
    <property type="protein sequence ID" value="RAK60320.1"/>
    <property type="molecule type" value="Genomic_DNA"/>
</dbReference>
<proteinExistence type="predicted"/>
<dbReference type="SUPFAM" id="SSF101874">
    <property type="entry name" value="YceI-like"/>
    <property type="match status" value="1"/>
</dbReference>
<feature type="signal peptide" evidence="1">
    <location>
        <begin position="1"/>
        <end position="24"/>
    </location>
</feature>
<organism evidence="3 4">
    <name type="scientific">Phenylobacterium hankyongense</name>
    <dbReference type="NCBI Taxonomy" id="1813876"/>
    <lineage>
        <taxon>Bacteria</taxon>
        <taxon>Pseudomonadati</taxon>
        <taxon>Pseudomonadota</taxon>
        <taxon>Alphaproteobacteria</taxon>
        <taxon>Caulobacterales</taxon>
        <taxon>Caulobacteraceae</taxon>
        <taxon>Phenylobacterium</taxon>
    </lineage>
</organism>
<accession>A0A328AYY5</accession>
<gene>
    <name evidence="3" type="ORF">DJ021_11135</name>
</gene>
<dbReference type="AlphaFoldDB" id="A0A328AYY5"/>
<reference evidence="4" key="1">
    <citation type="submission" date="2018-05" db="EMBL/GenBank/DDBJ databases">
        <authorList>
            <person name="Li X."/>
        </authorList>
    </citation>
    <scope>NUCLEOTIDE SEQUENCE [LARGE SCALE GENOMIC DNA]</scope>
    <source>
        <strain evidence="4">HKS-05</strain>
    </source>
</reference>
<dbReference type="Proteomes" id="UP000249842">
    <property type="component" value="Unassembled WGS sequence"/>
</dbReference>